<accession>K6NZ29</accession>
<dbReference type="PROSITE" id="PS50943">
    <property type="entry name" value="HTH_CROC1"/>
    <property type="match status" value="1"/>
</dbReference>
<dbReference type="InterPro" id="IPR001387">
    <property type="entry name" value="Cro/C1-type_HTH"/>
</dbReference>
<keyword evidence="4" id="KW-1185">Reference proteome</keyword>
<dbReference type="InterPro" id="IPR010982">
    <property type="entry name" value="Lambda_DNA-bd_dom_sf"/>
</dbReference>
<dbReference type="Pfam" id="PF06114">
    <property type="entry name" value="Peptidase_M78"/>
    <property type="match status" value="1"/>
</dbReference>
<name>K6NZ29_9FIRM</name>
<reference evidence="3" key="1">
    <citation type="submission" date="2010-10" db="EMBL/GenBank/DDBJ databases">
        <authorList>
            <consortium name="US DOE Joint Genome Institute (JGI-PGF)"/>
            <person name="Lucas S."/>
            <person name="Copeland A."/>
            <person name="Lapidus A."/>
            <person name="Bruce D."/>
            <person name="Goodwin L."/>
            <person name="Pitluck S."/>
            <person name="Kyrpides N."/>
            <person name="Mavromatis K."/>
            <person name="Detter J.C."/>
            <person name="Han C."/>
            <person name="Land M."/>
            <person name="Hauser L."/>
            <person name="Markowitz V."/>
            <person name="Cheng J.-F."/>
            <person name="Hugenholtz P."/>
            <person name="Woyke T."/>
            <person name="Wu D."/>
            <person name="Pukall R."/>
            <person name="Wahrenburg C."/>
            <person name="Brambilla E."/>
            <person name="Klenk H.-P."/>
            <person name="Eisen J.A."/>
        </authorList>
    </citation>
    <scope>NUCLEOTIDE SEQUENCE [LARGE SCALE GENOMIC DNA]</scope>
    <source>
        <strain evidence="3">DSM 13965</strain>
    </source>
</reference>
<feature type="domain" description="HTH cro/C1-type" evidence="2">
    <location>
        <begin position="28"/>
        <end position="68"/>
    </location>
</feature>
<comment type="caution">
    <text evidence="3">The sequence shown here is derived from an EMBL/GenBank/DDBJ whole genome shotgun (WGS) entry which is preliminary data.</text>
</comment>
<dbReference type="EMBL" id="AENY02000003">
    <property type="protein sequence ID" value="EKP94115.1"/>
    <property type="molecule type" value="Genomic_DNA"/>
</dbReference>
<dbReference type="SUPFAM" id="SSF47413">
    <property type="entry name" value="lambda repressor-like DNA-binding domains"/>
    <property type="match status" value="1"/>
</dbReference>
<protein>
    <submittedName>
        <fullName evidence="3">Zn peptidase</fullName>
    </submittedName>
</protein>
<evidence type="ECO:0000313" key="3">
    <source>
        <dbReference type="EMBL" id="EKP94115.1"/>
    </source>
</evidence>
<proteinExistence type="inferred from homology"/>
<sequence length="381" mass="43376">MAQRIEVPVHPATLRWAVQRAQVGPEGLARAVGVTPERALAWLEGRARPTYRQARQIARRLDVSLGQLLLPPPERVTLPVADFRRGRLAMDEPSPALLTILYDALRKQDWWHEVHRGRHLDFVGSFNWRQARPTDVAEAIRKVIPVQQEQRQARDWGDFLSRLAAAAEKAGILVLRRGILGYNTHRPLDPEDFAGFALADLTAPLIFINTRDYVARRNFTFAHELVHIWLGQSGVDDNLELETPTDVEKFCDRAAAELLVPEEDFRHVWASASGDPHKVAEHCSRVFCVSLWVVARRALELGLIARDEYRDLMERYQTALRRRRSENRGGNPFRNIEVYNSPTFTSEVIDATLRGELGYGQAASLLGLKISTFVAYLERRI</sequence>
<evidence type="ECO:0000256" key="1">
    <source>
        <dbReference type="ARBA" id="ARBA00007227"/>
    </source>
</evidence>
<dbReference type="PANTHER" id="PTHR43236:SF2">
    <property type="entry name" value="BLL0069 PROTEIN"/>
    <property type="match status" value="1"/>
</dbReference>
<comment type="similarity">
    <text evidence="1">Belongs to the short-chain fatty acyl-CoA assimilation regulator (ScfR) family.</text>
</comment>
<gene>
    <name evidence="3" type="ORF">ThesuDRAFT_01841</name>
</gene>
<reference evidence="3" key="2">
    <citation type="submission" date="2012-10" db="EMBL/GenBank/DDBJ databases">
        <title>Improved high-quality draft of Thermaerobacter subterraneus C21, DSM 13965.</title>
        <authorList>
            <consortium name="DOE Joint Genome Institute"/>
            <person name="Eisen J."/>
            <person name="Huntemann M."/>
            <person name="Wei C.-L."/>
            <person name="Han J."/>
            <person name="Detter J.C."/>
            <person name="Han C."/>
            <person name="Tapia R."/>
            <person name="Chen A."/>
            <person name="Kyrpides N."/>
            <person name="Mavromatis K."/>
            <person name="Markowitz V."/>
            <person name="Szeto E."/>
            <person name="Ivanova N."/>
            <person name="Mikhailova N."/>
            <person name="Ovchinnikova G."/>
            <person name="Pagani I."/>
            <person name="Pati A."/>
            <person name="Goodwin L."/>
            <person name="Nordberg H.P."/>
            <person name="Cantor M.N."/>
            <person name="Hua S.X."/>
            <person name="Woyke T."/>
            <person name="Eisen J."/>
            <person name="Klenk H.-P."/>
        </authorList>
    </citation>
    <scope>NUCLEOTIDE SEQUENCE [LARGE SCALE GENOMIC DNA]</scope>
    <source>
        <strain evidence="3">DSM 13965</strain>
    </source>
</reference>
<organism evidence="3 4">
    <name type="scientific">Thermaerobacter subterraneus DSM 13965</name>
    <dbReference type="NCBI Taxonomy" id="867903"/>
    <lineage>
        <taxon>Bacteria</taxon>
        <taxon>Bacillati</taxon>
        <taxon>Bacillota</taxon>
        <taxon>Clostridia</taxon>
        <taxon>Eubacteriales</taxon>
        <taxon>Clostridiales Family XVII. Incertae Sedis</taxon>
        <taxon>Thermaerobacter</taxon>
    </lineage>
</organism>
<dbReference type="SMART" id="SM00530">
    <property type="entry name" value="HTH_XRE"/>
    <property type="match status" value="1"/>
</dbReference>
<dbReference type="InterPro" id="IPR052345">
    <property type="entry name" value="Rad_response_metalloprotease"/>
</dbReference>
<dbReference type="GO" id="GO:0003677">
    <property type="term" value="F:DNA binding"/>
    <property type="evidence" value="ECO:0007669"/>
    <property type="project" value="InterPro"/>
</dbReference>
<dbReference type="HOGENOM" id="CLU_057454_1_0_9"/>
<dbReference type="InterPro" id="IPR010359">
    <property type="entry name" value="IrrE_HExxH"/>
</dbReference>
<evidence type="ECO:0000259" key="2">
    <source>
        <dbReference type="PROSITE" id="PS50943"/>
    </source>
</evidence>
<dbReference type="Proteomes" id="UP000005710">
    <property type="component" value="Unassembled WGS sequence"/>
</dbReference>
<evidence type="ECO:0000313" key="4">
    <source>
        <dbReference type="Proteomes" id="UP000005710"/>
    </source>
</evidence>
<dbReference type="Gene3D" id="1.10.10.2910">
    <property type="match status" value="1"/>
</dbReference>
<dbReference type="PANTHER" id="PTHR43236">
    <property type="entry name" value="ANTITOXIN HIGA1"/>
    <property type="match status" value="1"/>
</dbReference>
<dbReference type="eggNOG" id="COG2856">
    <property type="taxonomic scope" value="Bacteria"/>
</dbReference>
<dbReference type="CDD" id="cd00093">
    <property type="entry name" value="HTH_XRE"/>
    <property type="match status" value="1"/>
</dbReference>
<dbReference type="AlphaFoldDB" id="K6NZ29"/>